<dbReference type="PRINTS" id="PR00385">
    <property type="entry name" value="P450"/>
</dbReference>
<keyword evidence="9 15" id="KW-0479">Metal-binding</keyword>
<accession>A0A0H2SCW6</accession>
<evidence type="ECO:0000256" key="12">
    <source>
        <dbReference type="ARBA" id="ARBA00023002"/>
    </source>
</evidence>
<dbReference type="GO" id="GO:0010181">
    <property type="term" value="F:FMN binding"/>
    <property type="evidence" value="ECO:0007669"/>
    <property type="project" value="InterPro"/>
</dbReference>
<dbReference type="InterPro" id="IPR017972">
    <property type="entry name" value="Cyt_P450_CS"/>
</dbReference>
<dbReference type="Pfam" id="PF00175">
    <property type="entry name" value="NAD_binding_1"/>
    <property type="match status" value="1"/>
</dbReference>
<dbReference type="InterPro" id="IPR017938">
    <property type="entry name" value="Riboflavin_synthase-like_b-brl"/>
</dbReference>
<evidence type="ECO:0000256" key="10">
    <source>
        <dbReference type="ARBA" id="ARBA00022827"/>
    </source>
</evidence>
<keyword evidence="11" id="KW-0521">NADP</keyword>
<evidence type="ECO:0000259" key="16">
    <source>
        <dbReference type="PROSITE" id="PS50902"/>
    </source>
</evidence>
<dbReference type="InterPro" id="IPR029039">
    <property type="entry name" value="Flavoprotein-like_sf"/>
</dbReference>
<gene>
    <name evidence="18" type="ORF">SCHPADRAFT_885203</name>
</gene>
<keyword evidence="14" id="KW-0503">Monooxygenase</keyword>
<feature type="domain" description="FAD-binding FR-type" evidence="17">
    <location>
        <begin position="691"/>
        <end position="950"/>
    </location>
</feature>
<keyword evidence="10" id="KW-0274">FAD</keyword>
<evidence type="ECO:0000256" key="5">
    <source>
        <dbReference type="ARBA" id="ARBA00022448"/>
    </source>
</evidence>
<dbReference type="InterPro" id="IPR023206">
    <property type="entry name" value="Bifunctional_P450_P450_red"/>
</dbReference>
<dbReference type="GO" id="GO:0050660">
    <property type="term" value="F:flavin adenine dinucleotide binding"/>
    <property type="evidence" value="ECO:0007669"/>
    <property type="project" value="TreeGrafter"/>
</dbReference>
<dbReference type="SUPFAM" id="SSF52343">
    <property type="entry name" value="Ferredoxin reductase-like, C-terminal NADP-linked domain"/>
    <property type="match status" value="1"/>
</dbReference>
<evidence type="ECO:0000256" key="13">
    <source>
        <dbReference type="ARBA" id="ARBA00023004"/>
    </source>
</evidence>
<organism evidence="18 19">
    <name type="scientific">Schizopora paradoxa</name>
    <dbReference type="NCBI Taxonomy" id="27342"/>
    <lineage>
        <taxon>Eukaryota</taxon>
        <taxon>Fungi</taxon>
        <taxon>Dikarya</taxon>
        <taxon>Basidiomycota</taxon>
        <taxon>Agaricomycotina</taxon>
        <taxon>Agaricomycetes</taxon>
        <taxon>Hymenochaetales</taxon>
        <taxon>Schizoporaceae</taxon>
        <taxon>Schizopora</taxon>
    </lineage>
</organism>
<dbReference type="SUPFAM" id="SSF52218">
    <property type="entry name" value="Flavoproteins"/>
    <property type="match status" value="1"/>
</dbReference>
<evidence type="ECO:0000256" key="4">
    <source>
        <dbReference type="ARBA" id="ARBA00010018"/>
    </source>
</evidence>
<evidence type="ECO:0000256" key="8">
    <source>
        <dbReference type="ARBA" id="ARBA00022643"/>
    </source>
</evidence>
<dbReference type="SUPFAM" id="SSF63380">
    <property type="entry name" value="Riboflavin synthase domain-like"/>
    <property type="match status" value="1"/>
</dbReference>
<dbReference type="PANTHER" id="PTHR19384:SF127">
    <property type="entry name" value="BIFUNCTIONAL CYTOCHROME P450_NADPH--P450 REDUCTASE"/>
    <property type="match status" value="1"/>
</dbReference>
<dbReference type="Gene3D" id="3.40.50.80">
    <property type="entry name" value="Nucleotide-binding domain of ferredoxin-NADP reductase (FNR) module"/>
    <property type="match status" value="1"/>
</dbReference>
<dbReference type="InterPro" id="IPR002401">
    <property type="entry name" value="Cyt_P450_E_grp-I"/>
</dbReference>
<evidence type="ECO:0000313" key="19">
    <source>
        <dbReference type="Proteomes" id="UP000053477"/>
    </source>
</evidence>
<keyword evidence="12" id="KW-0560">Oxidoreductase</keyword>
<dbReference type="GO" id="GO:0020037">
    <property type="term" value="F:heme binding"/>
    <property type="evidence" value="ECO:0007669"/>
    <property type="project" value="InterPro"/>
</dbReference>
<name>A0A0H2SCW6_9AGAM</name>
<dbReference type="Pfam" id="PF00667">
    <property type="entry name" value="FAD_binding_1"/>
    <property type="match status" value="1"/>
</dbReference>
<dbReference type="Gene3D" id="2.40.30.10">
    <property type="entry name" value="Translation factors"/>
    <property type="match status" value="1"/>
</dbReference>
<dbReference type="OrthoDB" id="1470350at2759"/>
<keyword evidence="5" id="KW-0813">Transport</keyword>
<evidence type="ECO:0000256" key="6">
    <source>
        <dbReference type="ARBA" id="ARBA00022617"/>
    </source>
</evidence>
<sequence length="1118" mass="124351">MATLSPIPQPPTIPFLGNATLIDKEVPLKSFTLLAQQYGEIYQFAYPDGSIVLHLNAHSLVSQVSDDKKFRKLLSRPLEEVRNMLGDGLFSGRGDEMNWGVAHRILMPAFGIGNVVNMYDDMKDICGQLLLKWERFGPDYVFDPSEDFTRLTLDTIAFCSMSYRFNSFYELNMPKFAQELVNALVESSNRAYRPKLATKVPFLYSKQDEKYFSEIKEMADIAAEIIRKRKEHPVEKNDLLNLMLSGKDPKTGQGLSDENIMNNLLTFLAAGHETTSGMLTFVTYYLLKNPEKLVKLREELDRVIGDDDVRLEHLNKCEYMIAIMRETLRLTPSAPNRSCAPYEDIELVGGDGDPNNPANKKYFVKKDTLLTIHADLMMKDPLVWGEDAEVFRPERMMGGAFEKLPYQAWQPFGYGLRACIGRPFAWQEAQLVLASVFHKFDVFLADPGYTLRLKQTLTIKPKGLHIRVAPRAKYNGVPLPIAPSGVVSQPTQTLSNTTPKSEGAGAYTPLYILYGSNTGTCESFAQKLTSNALVHGFKASLSTLDSATNHLPTDGPIVIVTASFEGEPADNAALFVSWLSSLDTAGKVLKDIKFAVFGCGNREWSRTYQRIPTIIDDALEKNGAERLLQRGEADASSVSFFSSFEDYEVALWKTLGDIYGAVRKLSTFEEDGFGIEVVDAGIGRAKLLRQSDAGMGKVVDNKLLTKPGSPAKRHIGSCFSYCAHQMIGIDLAKELALPEGMTYRAGDYLALLPTNPKANVQRVLARFGLSADEEIIIKSETPTTFPVNTPIHVVQLLSGYVELSQPAAKQDIATFQLAAKSEAAAALLTDLSKKYEEEVLLKRLSCIDLLEMYPEVEIPFAKFLRMLPPMRVRQYSISSSPLANPTHATLTVSIIDAPALSGRRDSGFNLDSAEDPFHYLGVASSYLASLRPGDLVPLNVRPSAAAFHLPADPSVPIVMFCAGTGLAPFRGFIQERAEQKKAGRDVGKTVLFLGCRNPDEDYLYMMSDEGLQGEMKLWAELGVVDIRPAFSRKPDDSHGCKYVQDRIWHDHKLVEEMYRSGARASNGVKKACVDTIKDVHPDYNNDEALDRFESVLKERFRSLRIPMSFQMDGGSNVR</sequence>
<evidence type="ECO:0000313" key="18">
    <source>
        <dbReference type="EMBL" id="KLO19588.1"/>
    </source>
</evidence>
<dbReference type="InterPro" id="IPR008254">
    <property type="entry name" value="Flavodoxin/NO_synth"/>
</dbReference>
<dbReference type="Gene3D" id="3.40.50.360">
    <property type="match status" value="1"/>
</dbReference>
<dbReference type="InterPro" id="IPR017927">
    <property type="entry name" value="FAD-bd_FR_type"/>
</dbReference>
<feature type="domain" description="Flavodoxin-like" evidence="16">
    <location>
        <begin position="510"/>
        <end position="652"/>
    </location>
</feature>
<keyword evidence="7" id="KW-0285">Flavoprotein</keyword>
<dbReference type="GO" id="GO:0005506">
    <property type="term" value="F:iron ion binding"/>
    <property type="evidence" value="ECO:0007669"/>
    <property type="project" value="InterPro"/>
</dbReference>
<evidence type="ECO:0000256" key="14">
    <source>
        <dbReference type="ARBA" id="ARBA00023033"/>
    </source>
</evidence>
<dbReference type="SUPFAM" id="SSF48264">
    <property type="entry name" value="Cytochrome P450"/>
    <property type="match status" value="1"/>
</dbReference>
<dbReference type="GO" id="GO:0003958">
    <property type="term" value="F:NADPH-hemoprotein reductase activity"/>
    <property type="evidence" value="ECO:0007669"/>
    <property type="project" value="InterPro"/>
</dbReference>
<dbReference type="EMBL" id="KQ085885">
    <property type="protein sequence ID" value="KLO19588.1"/>
    <property type="molecule type" value="Genomic_DNA"/>
</dbReference>
<dbReference type="PROSITE" id="PS50902">
    <property type="entry name" value="FLAVODOXIN_LIKE"/>
    <property type="match status" value="1"/>
</dbReference>
<comment type="cofactor">
    <cofactor evidence="3">
        <name>FAD</name>
        <dbReference type="ChEBI" id="CHEBI:57692"/>
    </cofactor>
</comment>
<dbReference type="PRINTS" id="PR00463">
    <property type="entry name" value="EP450I"/>
</dbReference>
<dbReference type="Proteomes" id="UP000053477">
    <property type="component" value="Unassembled WGS sequence"/>
</dbReference>
<evidence type="ECO:0000256" key="11">
    <source>
        <dbReference type="ARBA" id="ARBA00022857"/>
    </source>
</evidence>
<feature type="binding site" description="axial binding residue" evidence="15">
    <location>
        <position position="419"/>
    </location>
    <ligand>
        <name>heme</name>
        <dbReference type="ChEBI" id="CHEBI:30413"/>
    </ligand>
    <ligandPart>
        <name>Fe</name>
        <dbReference type="ChEBI" id="CHEBI:18248"/>
    </ligandPart>
</feature>
<dbReference type="STRING" id="27342.A0A0H2SCW6"/>
<keyword evidence="8" id="KW-0288">FMN</keyword>
<dbReference type="PROSITE" id="PS51384">
    <property type="entry name" value="FAD_FR"/>
    <property type="match status" value="1"/>
</dbReference>
<dbReference type="GO" id="GO:0005829">
    <property type="term" value="C:cytosol"/>
    <property type="evidence" value="ECO:0007669"/>
    <property type="project" value="TreeGrafter"/>
</dbReference>
<comment type="cofactor">
    <cofactor evidence="1">
        <name>FMN</name>
        <dbReference type="ChEBI" id="CHEBI:58210"/>
    </cofactor>
</comment>
<dbReference type="PROSITE" id="PS00086">
    <property type="entry name" value="CYTOCHROME_P450"/>
    <property type="match status" value="1"/>
</dbReference>
<comment type="cofactor">
    <cofactor evidence="2 15">
        <name>heme</name>
        <dbReference type="ChEBI" id="CHEBI:30413"/>
    </cofactor>
</comment>
<evidence type="ECO:0000256" key="9">
    <source>
        <dbReference type="ARBA" id="ARBA00022723"/>
    </source>
</evidence>
<keyword evidence="6 15" id="KW-0349">Heme</keyword>
<dbReference type="InterPro" id="IPR001128">
    <property type="entry name" value="Cyt_P450"/>
</dbReference>
<dbReference type="InterPro" id="IPR023173">
    <property type="entry name" value="NADPH_Cyt_P450_Rdtase_alpha"/>
</dbReference>
<reference evidence="18 19" key="1">
    <citation type="submission" date="2015-04" db="EMBL/GenBank/DDBJ databases">
        <title>Complete genome sequence of Schizopora paradoxa KUC8140, a cosmopolitan wood degrader in East Asia.</title>
        <authorList>
            <consortium name="DOE Joint Genome Institute"/>
            <person name="Min B."/>
            <person name="Park H."/>
            <person name="Jang Y."/>
            <person name="Kim J.-J."/>
            <person name="Kim K.H."/>
            <person name="Pangilinan J."/>
            <person name="Lipzen A."/>
            <person name="Riley R."/>
            <person name="Grigoriev I.V."/>
            <person name="Spatafora J.W."/>
            <person name="Choi I.-G."/>
        </authorList>
    </citation>
    <scope>NUCLEOTIDE SEQUENCE [LARGE SCALE GENOMIC DNA]</scope>
    <source>
        <strain evidence="18 19">KUC8140</strain>
    </source>
</reference>
<dbReference type="PIRSF" id="PIRSF000209">
    <property type="entry name" value="Bifunctional_P450_P450R"/>
    <property type="match status" value="1"/>
</dbReference>
<evidence type="ECO:0000256" key="15">
    <source>
        <dbReference type="PIRSR" id="PIRSR000209-1"/>
    </source>
</evidence>
<dbReference type="Gene3D" id="1.20.990.10">
    <property type="entry name" value="NADPH-cytochrome p450 Reductase, Chain A, domain 3"/>
    <property type="match status" value="1"/>
</dbReference>
<evidence type="ECO:0000259" key="17">
    <source>
        <dbReference type="PROSITE" id="PS51384"/>
    </source>
</evidence>
<evidence type="ECO:0000256" key="7">
    <source>
        <dbReference type="ARBA" id="ARBA00022630"/>
    </source>
</evidence>
<dbReference type="CDD" id="cd11068">
    <property type="entry name" value="CYP120A1"/>
    <property type="match status" value="1"/>
</dbReference>
<dbReference type="Pfam" id="PF00067">
    <property type="entry name" value="p450"/>
    <property type="match status" value="1"/>
</dbReference>
<dbReference type="InterPro" id="IPR039261">
    <property type="entry name" value="FNR_nucleotide-bd"/>
</dbReference>
<dbReference type="InterPro" id="IPR001433">
    <property type="entry name" value="OxRdtase_FAD/NAD-bd"/>
</dbReference>
<dbReference type="CDD" id="cd06206">
    <property type="entry name" value="bifunctional_CYPOR"/>
    <property type="match status" value="1"/>
</dbReference>
<dbReference type="InterPro" id="IPR036396">
    <property type="entry name" value="Cyt_P450_sf"/>
</dbReference>
<dbReference type="InParanoid" id="A0A0H2SCW6"/>
<dbReference type="FunFam" id="1.10.630.10:FF:000040">
    <property type="entry name" value="Bifunctional cytochrome P450/NADPH--P450 reductase"/>
    <property type="match status" value="1"/>
</dbReference>
<evidence type="ECO:0000256" key="2">
    <source>
        <dbReference type="ARBA" id="ARBA00001971"/>
    </source>
</evidence>
<dbReference type="InterPro" id="IPR003097">
    <property type="entry name" value="CysJ-like_FAD-binding"/>
</dbReference>
<dbReference type="PANTHER" id="PTHR19384">
    <property type="entry name" value="NITRIC OXIDE SYNTHASE-RELATED"/>
    <property type="match status" value="1"/>
</dbReference>
<dbReference type="Gene3D" id="1.10.630.10">
    <property type="entry name" value="Cytochrome P450"/>
    <property type="match status" value="1"/>
</dbReference>
<keyword evidence="19" id="KW-1185">Reference proteome</keyword>
<dbReference type="GO" id="GO:0070330">
    <property type="term" value="F:aromatase activity"/>
    <property type="evidence" value="ECO:0007669"/>
    <property type="project" value="InterPro"/>
</dbReference>
<evidence type="ECO:0000256" key="3">
    <source>
        <dbReference type="ARBA" id="ARBA00001974"/>
    </source>
</evidence>
<dbReference type="AlphaFoldDB" id="A0A0H2SCW6"/>
<protein>
    <submittedName>
        <fullName evidence="18">Cytochrome P450 oxidoreductase OrdA-like protein</fullName>
    </submittedName>
</protein>
<dbReference type="Pfam" id="PF00258">
    <property type="entry name" value="Flavodoxin_1"/>
    <property type="match status" value="1"/>
</dbReference>
<proteinExistence type="inferred from homology"/>
<comment type="similarity">
    <text evidence="4">In the N-terminal section; belongs to the cytochrome P450 family.</text>
</comment>
<evidence type="ECO:0000256" key="1">
    <source>
        <dbReference type="ARBA" id="ARBA00001917"/>
    </source>
</evidence>
<keyword evidence="13 15" id="KW-0408">Iron</keyword>